<sequence>MFVAGNDPNDLFTLTLRVRSIEHMFETSDETTSECGGVAVVCGSTTPALAGSKLAGSKLAGSGLAGLGLAGSGPVASGFVSFDVAFAQLSSAIVSMGASGVPADAQVLKSLRMQIDQLSALTAEAEIRFDQHQLWRDEGAGSLRAWLVDTCGMSRRDATRVARRADRLEIWPEVLEGWKSGELSGAQVDVVVASVPARFVNEFAVQAPEVVRVLAPLDVAQTEVAMRQWVRCAEAADSPEDFSERPSGVYLDSLLDGRVVVQGQLNRTEAAIVEAALRVFDVPDQVDENGEFIGEPRSLGKRNADALVEVCKFAMSHRDGAGESGRFVPHVSLVVDVAELRASALRGAGVRSKAGLERAAEARGWSAAEQAWFTDALHRHGDAVTSDGSELDATAVATLTCDSVVQRVLMAGSKVLNLGREVRTATAAQRRAIVARDRHCRAPGCRTKPKHCDVHHLDHWINGGRTDVDRMVLLCGTHHREFHKPGYRMELSDQAEFTVHSPKGWSRSSVPERIETQIFPSASGSGSRWERGHTL</sequence>
<reference evidence="2" key="1">
    <citation type="submission" date="2020-05" db="EMBL/GenBank/DDBJ databases">
        <authorList>
            <person name="Chiriac C."/>
            <person name="Salcher M."/>
            <person name="Ghai R."/>
            <person name="Kavagutti S V."/>
        </authorList>
    </citation>
    <scope>NUCLEOTIDE SEQUENCE</scope>
</reference>
<evidence type="ECO:0000259" key="1">
    <source>
        <dbReference type="SMART" id="SM00507"/>
    </source>
</evidence>
<dbReference type="Pfam" id="PF02720">
    <property type="entry name" value="DUF222"/>
    <property type="match status" value="1"/>
</dbReference>
<proteinExistence type="predicted"/>
<organism evidence="2">
    <name type="scientific">freshwater metagenome</name>
    <dbReference type="NCBI Taxonomy" id="449393"/>
    <lineage>
        <taxon>unclassified sequences</taxon>
        <taxon>metagenomes</taxon>
        <taxon>ecological metagenomes</taxon>
    </lineage>
</organism>
<dbReference type="InterPro" id="IPR003615">
    <property type="entry name" value="HNH_nuc"/>
</dbReference>
<dbReference type="EMBL" id="CAEZTR010000062">
    <property type="protein sequence ID" value="CAB4579851.1"/>
    <property type="molecule type" value="Genomic_DNA"/>
</dbReference>
<gene>
    <name evidence="2" type="ORF">UFOPK1711_01092</name>
</gene>
<dbReference type="SMART" id="SM00507">
    <property type="entry name" value="HNHc"/>
    <property type="match status" value="1"/>
</dbReference>
<feature type="domain" description="HNH nuclease" evidence="1">
    <location>
        <begin position="428"/>
        <end position="480"/>
    </location>
</feature>
<dbReference type="AlphaFoldDB" id="A0A6J6ETM0"/>
<dbReference type="InterPro" id="IPR003870">
    <property type="entry name" value="DUF222"/>
</dbReference>
<accession>A0A6J6ETM0</accession>
<dbReference type="CDD" id="cd00085">
    <property type="entry name" value="HNHc"/>
    <property type="match status" value="1"/>
</dbReference>
<name>A0A6J6ETM0_9ZZZZ</name>
<protein>
    <submittedName>
        <fullName evidence="2">Unannotated protein</fullName>
    </submittedName>
</protein>
<evidence type="ECO:0000313" key="2">
    <source>
        <dbReference type="EMBL" id="CAB4579851.1"/>
    </source>
</evidence>